<sequence length="662" mass="73608">MATAVTQQHGISLHDRWHSGERRMQDLIHVRDAVQNSSSYFRPFLTTQMQDFVPSLNYFFIGTLDREGRPWVSILTGPLGFLHSPDIKTLEIKTRLHHDTNKAGQNDPDPLFSNLLNGETFKDGKHMWGGVALDFTNRRRNKMNGVLYPRDVLAADQSSGDLHVRLTVEQTIGNCPKYITIREMAPSSSSEATSADETPLQNGTTNADISHGLTEEQASIIKQADCLFISSRFIDESLPDQTSGMDCNHRGGNPGFARVKGRSLVFPDYSGNRFFNTLGNIVNDERVGILFLSFDTGDTLHLTGRARVLVGKEAQALYPHAQRCVQVDIDDVLLRKASLPFRMRTKELSPYNPVVPSLQQRAIVEPDEGRVMATLCEITRHTEAISSFHFETSRPVHHRPGQYAVLDFGTFNSVGYQHMDPEDPQSLNDDFIRTWTISSAPVRLPQSKHGSSEWSETSRFTLTIKRKPGGRISNLLHDWNLNSTRPFIVPLISTGGSFTLPETKAGSVPPSLPQKVALISGGIGSTPFISMIRGANQADSPAVDIHWVMSAPHLEDTLPQVLQELGAPASPSKQSKMRLSIDAFLTRESPPSSAAAAPSHNMDSVRIHYERLSSMELQKTIPDLASRSILLCGPEPFMDAVRQYLHELDIPQGRILAEDFKF</sequence>
<dbReference type="Gene3D" id="2.30.110.10">
    <property type="entry name" value="Electron Transport, Fmn-binding Protein, Chain A"/>
    <property type="match status" value="1"/>
</dbReference>
<dbReference type="AlphaFoldDB" id="A0A9P7ZZ92"/>
<dbReference type="EMBL" id="JAIFTL010000354">
    <property type="protein sequence ID" value="KAG9319920.1"/>
    <property type="molecule type" value="Genomic_DNA"/>
</dbReference>
<dbReference type="SUPFAM" id="SSF63380">
    <property type="entry name" value="Riboflavin synthase domain-like"/>
    <property type="match status" value="1"/>
</dbReference>
<evidence type="ECO:0000256" key="1">
    <source>
        <dbReference type="SAM" id="MobiDB-lite"/>
    </source>
</evidence>
<organism evidence="3 4">
    <name type="scientific">Mortierella alpina</name>
    <name type="common">Oleaginous fungus</name>
    <name type="synonym">Mortierella renispora</name>
    <dbReference type="NCBI Taxonomy" id="64518"/>
    <lineage>
        <taxon>Eukaryota</taxon>
        <taxon>Fungi</taxon>
        <taxon>Fungi incertae sedis</taxon>
        <taxon>Mucoromycota</taxon>
        <taxon>Mortierellomycotina</taxon>
        <taxon>Mortierellomycetes</taxon>
        <taxon>Mortierellales</taxon>
        <taxon>Mortierellaceae</taxon>
        <taxon>Mortierella</taxon>
    </lineage>
</organism>
<dbReference type="SUPFAM" id="SSF52343">
    <property type="entry name" value="Ferredoxin reductase-like, C-terminal NADP-linked domain"/>
    <property type="match status" value="1"/>
</dbReference>
<dbReference type="InterPro" id="IPR017938">
    <property type="entry name" value="Riboflavin_synthase-like_b-brl"/>
</dbReference>
<proteinExistence type="predicted"/>
<dbReference type="GO" id="GO:0016491">
    <property type="term" value="F:oxidoreductase activity"/>
    <property type="evidence" value="ECO:0007669"/>
    <property type="project" value="InterPro"/>
</dbReference>
<dbReference type="SUPFAM" id="SSF50475">
    <property type="entry name" value="FMN-binding split barrel"/>
    <property type="match status" value="1"/>
</dbReference>
<gene>
    <name evidence="3" type="ORF">KVV02_004516</name>
</gene>
<dbReference type="InterPro" id="IPR039261">
    <property type="entry name" value="FNR_nucleotide-bd"/>
</dbReference>
<evidence type="ECO:0000259" key="2">
    <source>
        <dbReference type="PROSITE" id="PS51384"/>
    </source>
</evidence>
<dbReference type="PANTHER" id="PTHR42815:SF2">
    <property type="entry name" value="FAD-BINDING, PUTATIVE (AFU_ORTHOLOGUE AFUA_6G07600)-RELATED"/>
    <property type="match status" value="1"/>
</dbReference>
<feature type="compositionally biased region" description="Low complexity" evidence="1">
    <location>
        <begin position="186"/>
        <end position="199"/>
    </location>
</feature>
<feature type="domain" description="FAD-binding FR-type" evidence="2">
    <location>
        <begin position="368"/>
        <end position="501"/>
    </location>
</feature>
<name>A0A9P7ZZ92_MORAP</name>
<dbReference type="Gene3D" id="3.40.50.80">
    <property type="entry name" value="Nucleotide-binding domain of ferredoxin-NADP reductase (FNR) module"/>
    <property type="match status" value="1"/>
</dbReference>
<dbReference type="Gene3D" id="2.40.30.10">
    <property type="entry name" value="Translation factors"/>
    <property type="match status" value="1"/>
</dbReference>
<dbReference type="PROSITE" id="PS51384">
    <property type="entry name" value="FAD_FR"/>
    <property type="match status" value="1"/>
</dbReference>
<dbReference type="PANTHER" id="PTHR42815">
    <property type="entry name" value="FAD-BINDING, PUTATIVE (AFU_ORTHOLOGUE AFUA_6G07600)-RELATED"/>
    <property type="match status" value="1"/>
</dbReference>
<evidence type="ECO:0000313" key="4">
    <source>
        <dbReference type="Proteomes" id="UP000717515"/>
    </source>
</evidence>
<dbReference type="InterPro" id="IPR017927">
    <property type="entry name" value="FAD-bd_FR_type"/>
</dbReference>
<comment type="caution">
    <text evidence="3">The sequence shown here is derived from an EMBL/GenBank/DDBJ whole genome shotgun (WGS) entry which is preliminary data.</text>
</comment>
<reference evidence="3" key="1">
    <citation type="submission" date="2021-07" db="EMBL/GenBank/DDBJ databases">
        <title>Draft genome of Mortierella alpina, strain LL118, isolated from an aspen leaf litter sample.</title>
        <authorList>
            <person name="Yang S."/>
            <person name="Vinatzer B.A."/>
        </authorList>
    </citation>
    <scope>NUCLEOTIDE SEQUENCE</scope>
    <source>
        <strain evidence="3">LL118</strain>
    </source>
</reference>
<protein>
    <recommendedName>
        <fullName evidence="2">FAD-binding FR-type domain-containing protein</fullName>
    </recommendedName>
</protein>
<feature type="region of interest" description="Disordered" evidence="1">
    <location>
        <begin position="185"/>
        <end position="208"/>
    </location>
</feature>
<dbReference type="InterPro" id="IPR012349">
    <property type="entry name" value="Split_barrel_FMN-bd"/>
</dbReference>
<dbReference type="Proteomes" id="UP000717515">
    <property type="component" value="Unassembled WGS sequence"/>
</dbReference>
<evidence type="ECO:0000313" key="3">
    <source>
        <dbReference type="EMBL" id="KAG9319920.1"/>
    </source>
</evidence>
<accession>A0A9P7ZZ92</accession>